<evidence type="ECO:0000313" key="3">
    <source>
        <dbReference type="Proteomes" id="UP000050535"/>
    </source>
</evidence>
<accession>A0A0P7HY23</accession>
<reference evidence="3" key="1">
    <citation type="submission" date="2013-11" db="EMBL/GenBank/DDBJ databases">
        <authorList>
            <person name="Hoang H.T."/>
            <person name="Killian M.L."/>
            <person name="Madson D.M."/>
            <person name="Arruda P.H.E."/>
            <person name="Sun D."/>
            <person name="Schwartz K.J."/>
            <person name="Yoon K."/>
        </authorList>
    </citation>
    <scope>NUCLEOTIDE SEQUENCE [LARGE SCALE GENOMIC DNA]</scope>
    <source>
        <strain evidence="3">CDK2</strain>
    </source>
</reference>
<gene>
    <name evidence="1" type="ORF">SY89_03138</name>
    <name evidence="2" type="ORF">SY89_03518</name>
</gene>
<dbReference type="AlphaFoldDB" id="A0A0P7HY23"/>
<sequence length="87" mass="9846">MAAECGKHVVFPDGEFGRDRSEVEELSIRLSCPDGVVAIECRVERRDVGGEEDVRLRFEQFRKLFVLGFDALDAARELREFGVVDAE</sequence>
<name>A0A0P7HY23_9EURY</name>
<dbReference type="STRING" id="699431.SY89_03138"/>
<organism evidence="2 3">
    <name type="scientific">Halolamina pelagica</name>
    <dbReference type="NCBI Taxonomy" id="699431"/>
    <lineage>
        <taxon>Archaea</taxon>
        <taxon>Methanobacteriati</taxon>
        <taxon>Methanobacteriota</taxon>
        <taxon>Stenosarchaea group</taxon>
        <taxon>Halobacteria</taxon>
        <taxon>Halobacteriales</taxon>
        <taxon>Haloferacaceae</taxon>
    </lineage>
</organism>
<comment type="caution">
    <text evidence="2">The sequence shown here is derived from an EMBL/GenBank/DDBJ whole genome shotgun (WGS) entry which is preliminary data.</text>
</comment>
<keyword evidence="3" id="KW-1185">Reference proteome</keyword>
<proteinExistence type="predicted"/>
<protein>
    <submittedName>
        <fullName evidence="2">Uncharacterized protein</fullName>
    </submittedName>
</protein>
<evidence type="ECO:0000313" key="2">
    <source>
        <dbReference type="EMBL" id="KPN29284.1"/>
    </source>
</evidence>
<evidence type="ECO:0000313" key="1">
    <source>
        <dbReference type="EMBL" id="KPN28904.1"/>
    </source>
</evidence>
<dbReference type="Proteomes" id="UP000050535">
    <property type="component" value="Unassembled WGS sequence"/>
</dbReference>
<reference evidence="2" key="2">
    <citation type="submission" date="2015-08" db="EMBL/GenBank/DDBJ databases">
        <title>Genome sequence of extreme halophilic archaea of Halolamina pelagica CDK2 isolated from Rann of Kutch, India.</title>
        <authorList>
            <person name="Kaushik R."/>
            <person name="Gaba S."/>
            <person name="Singh R.N."/>
            <person name="Abrol S."/>
            <person name="Yadav A.N."/>
            <person name="Saxena A.K."/>
        </authorList>
    </citation>
    <scope>NUCLEOTIDE SEQUENCE</scope>
    <source>
        <strain evidence="2">CDK2</strain>
    </source>
</reference>
<dbReference type="EMBL" id="LGUC01000002">
    <property type="protein sequence ID" value="KPN29284.1"/>
    <property type="molecule type" value="Genomic_DNA"/>
</dbReference>
<dbReference type="EMBL" id="LGUC01000002">
    <property type="protein sequence ID" value="KPN28904.1"/>
    <property type="molecule type" value="Genomic_DNA"/>
</dbReference>